<dbReference type="GO" id="GO:0004049">
    <property type="term" value="F:anthranilate synthase activity"/>
    <property type="evidence" value="ECO:0007669"/>
    <property type="project" value="TreeGrafter"/>
</dbReference>
<dbReference type="EMBL" id="FNDQ01000009">
    <property type="protein sequence ID" value="SDH65505.1"/>
    <property type="molecule type" value="Genomic_DNA"/>
</dbReference>
<dbReference type="CDD" id="cd01743">
    <property type="entry name" value="GATase1_Anthranilate_Synthase"/>
    <property type="match status" value="1"/>
</dbReference>
<evidence type="ECO:0000313" key="3">
    <source>
        <dbReference type="EMBL" id="SDH65505.1"/>
    </source>
</evidence>
<dbReference type="PANTHER" id="PTHR43418">
    <property type="entry name" value="MULTIFUNCTIONAL TRYPTOPHAN BIOSYNTHESIS PROTEIN-RELATED"/>
    <property type="match status" value="1"/>
</dbReference>
<dbReference type="Pfam" id="PF00117">
    <property type="entry name" value="GATase"/>
    <property type="match status" value="1"/>
</dbReference>
<dbReference type="STRING" id="702745.SAMN05421818_10993"/>
<accession>A0A1G8E6H6</accession>
<evidence type="ECO:0000256" key="1">
    <source>
        <dbReference type="ARBA" id="ARBA00022962"/>
    </source>
</evidence>
<dbReference type="Gene3D" id="3.40.50.880">
    <property type="match status" value="1"/>
</dbReference>
<dbReference type="PRINTS" id="PR00097">
    <property type="entry name" value="ANTSNTHASEII"/>
</dbReference>
<dbReference type="FunFam" id="3.40.50.880:FF:000003">
    <property type="entry name" value="Anthranilate synthase component II"/>
    <property type="match status" value="1"/>
</dbReference>
<dbReference type="PRINTS" id="PR00096">
    <property type="entry name" value="GATASE"/>
</dbReference>
<keyword evidence="4" id="KW-1185">Reference proteome</keyword>
<reference evidence="4" key="1">
    <citation type="submission" date="2016-10" db="EMBL/GenBank/DDBJ databases">
        <authorList>
            <person name="Varghese N."/>
            <person name="Submissions S."/>
        </authorList>
    </citation>
    <scope>NUCLEOTIDE SEQUENCE [LARGE SCALE GENOMIC DNA]</scope>
    <source>
        <strain evidence="4">DSM 23313</strain>
    </source>
</reference>
<dbReference type="AlphaFoldDB" id="A0A1G8E6H6"/>
<evidence type="ECO:0000313" key="4">
    <source>
        <dbReference type="Proteomes" id="UP000243588"/>
    </source>
</evidence>
<gene>
    <name evidence="3" type="ORF">SAMN05421818_10993</name>
</gene>
<dbReference type="InterPro" id="IPR017926">
    <property type="entry name" value="GATASE"/>
</dbReference>
<dbReference type="Proteomes" id="UP000243588">
    <property type="component" value="Unassembled WGS sequence"/>
</dbReference>
<keyword evidence="1" id="KW-0315">Glutamine amidotransferase</keyword>
<dbReference type="NCBIfam" id="TIGR00566">
    <property type="entry name" value="trpG_papA"/>
    <property type="match status" value="1"/>
</dbReference>
<dbReference type="GO" id="GO:0005829">
    <property type="term" value="C:cytosol"/>
    <property type="evidence" value="ECO:0007669"/>
    <property type="project" value="TreeGrafter"/>
</dbReference>
<dbReference type="PANTHER" id="PTHR43418:SF4">
    <property type="entry name" value="MULTIFUNCTIONAL TRYPTOPHAN BIOSYNTHESIS PROTEIN"/>
    <property type="match status" value="1"/>
</dbReference>
<dbReference type="InterPro" id="IPR029062">
    <property type="entry name" value="Class_I_gatase-like"/>
</dbReference>
<proteinExistence type="predicted"/>
<evidence type="ECO:0000259" key="2">
    <source>
        <dbReference type="Pfam" id="PF00117"/>
    </source>
</evidence>
<dbReference type="GO" id="GO:0000162">
    <property type="term" value="P:L-tryptophan biosynthetic process"/>
    <property type="evidence" value="ECO:0007669"/>
    <property type="project" value="TreeGrafter"/>
</dbReference>
<dbReference type="PROSITE" id="PS51273">
    <property type="entry name" value="GATASE_TYPE_1"/>
    <property type="match status" value="1"/>
</dbReference>
<dbReference type="InterPro" id="IPR006221">
    <property type="entry name" value="TrpG/PapA_dom"/>
</dbReference>
<sequence length="187" mass="21291">MKIIVIDNYDSFVYNIVYALKELGAQQVDVIKNDKVELKDLAKYDKIVISPGPGIPVNAGQVMNILKEYSTTKSIFGVCLGHQAIGEFFKHKLKQLNNPLHGIQGQLQITQEDYLLKDIPNYTKIGHYHSWVIDEKDNSELDVIAYDTNGNIMAIKHKHYDIRGVQFHPESILTENGIQLLANWIKN</sequence>
<feature type="domain" description="Glutamine amidotransferase" evidence="2">
    <location>
        <begin position="5"/>
        <end position="185"/>
    </location>
</feature>
<dbReference type="RefSeq" id="WP_090407943.1">
    <property type="nucleotide sequence ID" value="NZ_FNDQ01000009.1"/>
</dbReference>
<dbReference type="SUPFAM" id="SSF52317">
    <property type="entry name" value="Class I glutamine amidotransferase-like"/>
    <property type="match status" value="1"/>
</dbReference>
<protein>
    <submittedName>
        <fullName evidence="3">Anthranilate synthase component 2</fullName>
    </submittedName>
</protein>
<dbReference type="InterPro" id="IPR050472">
    <property type="entry name" value="Anth_synth/Amidotransfase"/>
</dbReference>
<organism evidence="3 4">
    <name type="scientific">Myroides phaeus</name>
    <dbReference type="NCBI Taxonomy" id="702745"/>
    <lineage>
        <taxon>Bacteria</taxon>
        <taxon>Pseudomonadati</taxon>
        <taxon>Bacteroidota</taxon>
        <taxon>Flavobacteriia</taxon>
        <taxon>Flavobacteriales</taxon>
        <taxon>Flavobacteriaceae</taxon>
        <taxon>Myroides</taxon>
    </lineage>
</organism>
<name>A0A1G8E6H6_9FLAO</name>